<dbReference type="STRING" id="4577.A0A1D6N2C9"/>
<evidence type="ECO:0000256" key="5">
    <source>
        <dbReference type="ARBA" id="ARBA00022692"/>
    </source>
</evidence>
<keyword evidence="7 12" id="KW-0067">ATP-binding</keyword>
<dbReference type="InterPro" id="IPR047117">
    <property type="entry name" value="PERK1-13-like"/>
</dbReference>
<dbReference type="PROSITE" id="PS50011">
    <property type="entry name" value="PROTEIN_KINASE_DOM"/>
    <property type="match status" value="1"/>
</dbReference>
<dbReference type="PROSITE" id="PS00107">
    <property type="entry name" value="PROTEIN_KINASE_ATP"/>
    <property type="match status" value="1"/>
</dbReference>
<keyword evidence="4" id="KW-0808">Transferase</keyword>
<reference evidence="15" key="1">
    <citation type="submission" date="2015-12" db="EMBL/GenBank/DDBJ databases">
        <title>Update maize B73 reference genome by single molecule sequencing technologies.</title>
        <authorList>
            <consortium name="Maize Genome Sequencing Project"/>
            <person name="Ware D."/>
        </authorList>
    </citation>
    <scope>NUCLEOTIDE SEQUENCE [LARGE SCALE GENOMIC DNA]</scope>
    <source>
        <tissue evidence="15">Seedling</tissue>
    </source>
</reference>
<dbReference type="EMBL" id="CM007649">
    <property type="protein sequence ID" value="ONM34866.1"/>
    <property type="molecule type" value="Genomic_DNA"/>
</dbReference>
<evidence type="ECO:0000256" key="11">
    <source>
        <dbReference type="ARBA" id="ARBA00048679"/>
    </source>
</evidence>
<keyword evidence="5 13" id="KW-0812">Transmembrane</keyword>
<evidence type="ECO:0000256" key="9">
    <source>
        <dbReference type="ARBA" id="ARBA00023136"/>
    </source>
</evidence>
<organism evidence="15">
    <name type="scientific">Zea mays</name>
    <name type="common">Maize</name>
    <dbReference type="NCBI Taxonomy" id="4577"/>
    <lineage>
        <taxon>Eukaryota</taxon>
        <taxon>Viridiplantae</taxon>
        <taxon>Streptophyta</taxon>
        <taxon>Embryophyta</taxon>
        <taxon>Tracheophyta</taxon>
        <taxon>Spermatophyta</taxon>
        <taxon>Magnoliopsida</taxon>
        <taxon>Liliopsida</taxon>
        <taxon>Poales</taxon>
        <taxon>Poaceae</taxon>
        <taxon>PACMAD clade</taxon>
        <taxon>Panicoideae</taxon>
        <taxon>Andropogonodae</taxon>
        <taxon>Andropogoneae</taxon>
        <taxon>Tripsacinae</taxon>
        <taxon>Zea</taxon>
    </lineage>
</organism>
<keyword evidence="6 12" id="KW-0547">Nucleotide-binding</keyword>
<evidence type="ECO:0000256" key="13">
    <source>
        <dbReference type="SAM" id="Phobius"/>
    </source>
</evidence>
<evidence type="ECO:0000256" key="4">
    <source>
        <dbReference type="ARBA" id="ARBA00022679"/>
    </source>
</evidence>
<evidence type="ECO:0000259" key="14">
    <source>
        <dbReference type="PROSITE" id="PS50011"/>
    </source>
</evidence>
<dbReference type="PANTHER" id="PTHR47982">
    <property type="entry name" value="PROLINE-RICH RECEPTOR-LIKE PROTEIN KINASE PERK4"/>
    <property type="match status" value="1"/>
</dbReference>
<protein>
    <recommendedName>
        <fullName evidence="2">non-specific serine/threonine protein kinase</fullName>
        <ecNumber evidence="2">2.7.11.1</ecNumber>
    </recommendedName>
</protein>
<keyword evidence="8 13" id="KW-1133">Transmembrane helix</keyword>
<evidence type="ECO:0000313" key="15">
    <source>
        <dbReference type="EMBL" id="ONM34866.1"/>
    </source>
</evidence>
<evidence type="ECO:0000256" key="2">
    <source>
        <dbReference type="ARBA" id="ARBA00012513"/>
    </source>
</evidence>
<dbReference type="GO" id="GO:0005886">
    <property type="term" value="C:plasma membrane"/>
    <property type="evidence" value="ECO:0007669"/>
    <property type="project" value="UniProtKB-SubCell"/>
</dbReference>
<dbReference type="Gene3D" id="3.30.200.20">
    <property type="entry name" value="Phosphorylase Kinase, domain 1"/>
    <property type="match status" value="1"/>
</dbReference>
<evidence type="ECO:0000256" key="6">
    <source>
        <dbReference type="ARBA" id="ARBA00022741"/>
    </source>
</evidence>
<dbReference type="GO" id="GO:0005524">
    <property type="term" value="F:ATP binding"/>
    <property type="evidence" value="ECO:0007669"/>
    <property type="project" value="UniProtKB-UniRule"/>
</dbReference>
<keyword evidence="3" id="KW-0723">Serine/threonine-protein kinase</keyword>
<dbReference type="ExpressionAtlas" id="A0A1D6N2C9">
    <property type="expression patterns" value="baseline and differential"/>
</dbReference>
<sequence>MMPLNQSHLLQMSGLLAEALGAAAGGCALLLIVIIIIVLCLQHRKRTSDSSESGFSDQALPESQEARCLSLEELNFATRNFSNGNLIGQGTFGEVYKGLLQDGTIVAVKRRHSPPSQEFIQEVNYLASLCHWNLVKLLGYCQEDGMQMLVYEYISNGSVSTHLHGNSHALGSRLEFKKRLSIAHGTAKGLSHLHSLTPPAVHMNFKTSNVLVDEDFAPKVADTGIPGMLDRLGVTGLSSRTFNDPFVEPRMKEAMNLNFSIQSDVYSFGVFLLELISGRKAVSDQCIIQWAQSFQESSDISVIADSRMAGGFTSQSMKELLSLTARCVNPTSEQRPSMSSVEAEIQRIREQEISLTAVMAEGTPTVTLGSQLFRTSR</sequence>
<dbReference type="InterPro" id="IPR011009">
    <property type="entry name" value="Kinase-like_dom_sf"/>
</dbReference>
<dbReference type="PANTHER" id="PTHR47982:SF20">
    <property type="entry name" value="NON-SPECIFIC SERINE_THREONINE PROTEIN KINASE"/>
    <property type="match status" value="1"/>
</dbReference>
<dbReference type="SMR" id="A0A1D6N2C9"/>
<dbReference type="InParanoid" id="A0A1D6N2C9"/>
<evidence type="ECO:0000256" key="7">
    <source>
        <dbReference type="ARBA" id="ARBA00022840"/>
    </source>
</evidence>
<dbReference type="Gene3D" id="1.10.510.10">
    <property type="entry name" value="Transferase(Phosphotransferase) domain 1"/>
    <property type="match status" value="1"/>
</dbReference>
<dbReference type="InterPro" id="IPR017441">
    <property type="entry name" value="Protein_kinase_ATP_BS"/>
</dbReference>
<keyword evidence="9 13" id="KW-0472">Membrane</keyword>
<evidence type="ECO:0000256" key="1">
    <source>
        <dbReference type="ARBA" id="ARBA00004162"/>
    </source>
</evidence>
<dbReference type="InterPro" id="IPR001245">
    <property type="entry name" value="Ser-Thr/Tyr_kinase_cat_dom"/>
</dbReference>
<evidence type="ECO:0000256" key="12">
    <source>
        <dbReference type="PROSITE-ProRule" id="PRU10141"/>
    </source>
</evidence>
<proteinExistence type="predicted"/>
<evidence type="ECO:0000256" key="8">
    <source>
        <dbReference type="ARBA" id="ARBA00022989"/>
    </source>
</evidence>
<dbReference type="EC" id="2.7.11.1" evidence="2"/>
<keyword evidence="15" id="KW-0418">Kinase</keyword>
<accession>A0A1D6N2C9</accession>
<dbReference type="FunFam" id="1.10.510.10:FF:000430">
    <property type="entry name" value="Protein kinase superfamily protein"/>
    <property type="match status" value="1"/>
</dbReference>
<dbReference type="InterPro" id="IPR000719">
    <property type="entry name" value="Prot_kinase_dom"/>
</dbReference>
<gene>
    <name evidence="15" type="ORF">ZEAMMB73_Zm00001d042256</name>
</gene>
<feature type="binding site" evidence="12">
    <location>
        <position position="109"/>
    </location>
    <ligand>
        <name>ATP</name>
        <dbReference type="ChEBI" id="CHEBI:30616"/>
    </ligand>
</feature>
<dbReference type="GO" id="GO:0004674">
    <property type="term" value="F:protein serine/threonine kinase activity"/>
    <property type="evidence" value="ECO:0007669"/>
    <property type="project" value="UniProtKB-KW"/>
</dbReference>
<comment type="subcellular location">
    <subcellularLocation>
        <location evidence="1">Cell membrane</location>
        <topology evidence="1">Single-pass membrane protein</topology>
    </subcellularLocation>
</comment>
<dbReference type="Pfam" id="PF07714">
    <property type="entry name" value="PK_Tyr_Ser-Thr"/>
    <property type="match status" value="1"/>
</dbReference>
<comment type="catalytic activity">
    <reaction evidence="10">
        <text>L-threonyl-[protein] + ATP = O-phospho-L-threonyl-[protein] + ADP + H(+)</text>
        <dbReference type="Rhea" id="RHEA:46608"/>
        <dbReference type="Rhea" id="RHEA-COMP:11060"/>
        <dbReference type="Rhea" id="RHEA-COMP:11605"/>
        <dbReference type="ChEBI" id="CHEBI:15378"/>
        <dbReference type="ChEBI" id="CHEBI:30013"/>
        <dbReference type="ChEBI" id="CHEBI:30616"/>
        <dbReference type="ChEBI" id="CHEBI:61977"/>
        <dbReference type="ChEBI" id="CHEBI:456216"/>
        <dbReference type="EC" id="2.7.11.1"/>
    </reaction>
</comment>
<evidence type="ECO:0000256" key="10">
    <source>
        <dbReference type="ARBA" id="ARBA00047899"/>
    </source>
</evidence>
<evidence type="ECO:0000256" key="3">
    <source>
        <dbReference type="ARBA" id="ARBA00022527"/>
    </source>
</evidence>
<dbReference type="EMBL" id="CM007649">
    <property type="protein sequence ID" value="ONM34864.1"/>
    <property type="molecule type" value="Genomic_DNA"/>
</dbReference>
<dbReference type="SUPFAM" id="SSF56112">
    <property type="entry name" value="Protein kinase-like (PK-like)"/>
    <property type="match status" value="1"/>
</dbReference>
<name>A0A1D6N2C9_MAIZE</name>
<dbReference type="AlphaFoldDB" id="A0A1D6N2C9"/>
<dbReference type="IntAct" id="A0A1D6N2C9">
    <property type="interactions" value="2"/>
</dbReference>
<feature type="transmembrane region" description="Helical" evidence="13">
    <location>
        <begin position="20"/>
        <end position="41"/>
    </location>
</feature>
<dbReference type="FunFam" id="3.30.200.20:FF:000523">
    <property type="entry name" value="Protein kinase superfamily protein"/>
    <property type="match status" value="1"/>
</dbReference>
<comment type="catalytic activity">
    <reaction evidence="11">
        <text>L-seryl-[protein] + ATP = O-phospho-L-seryl-[protein] + ADP + H(+)</text>
        <dbReference type="Rhea" id="RHEA:17989"/>
        <dbReference type="Rhea" id="RHEA-COMP:9863"/>
        <dbReference type="Rhea" id="RHEA-COMP:11604"/>
        <dbReference type="ChEBI" id="CHEBI:15378"/>
        <dbReference type="ChEBI" id="CHEBI:29999"/>
        <dbReference type="ChEBI" id="CHEBI:30616"/>
        <dbReference type="ChEBI" id="CHEBI:83421"/>
        <dbReference type="ChEBI" id="CHEBI:456216"/>
        <dbReference type="EC" id="2.7.11.1"/>
    </reaction>
</comment>
<feature type="domain" description="Protein kinase" evidence="14">
    <location>
        <begin position="81"/>
        <end position="348"/>
    </location>
</feature>